<reference evidence="10 11" key="1">
    <citation type="submission" date="2020-11" db="EMBL/GenBank/DDBJ databases">
        <authorList>
            <person name="Wallbank WR R."/>
            <person name="Pardo Diaz C."/>
            <person name="Kozak K."/>
            <person name="Martin S."/>
            <person name="Jiggins C."/>
            <person name="Moest M."/>
            <person name="Warren A I."/>
            <person name="Generalovic N T."/>
            <person name="Byers J.R.P. K."/>
            <person name="Montejo-Kovacevich G."/>
            <person name="Yen C E."/>
        </authorList>
    </citation>
    <scope>NUCLEOTIDE SEQUENCE [LARGE SCALE GENOMIC DNA]</scope>
</reference>
<evidence type="ECO:0000256" key="4">
    <source>
        <dbReference type="ARBA" id="ARBA00021914"/>
    </source>
</evidence>
<dbReference type="FunFam" id="3.40.50.11860:FF:000001">
    <property type="entry name" value="2-(3-amino-3-carboxypropyl)histidine synthase subunit 2"/>
    <property type="match status" value="1"/>
</dbReference>
<dbReference type="NCBIfam" id="TIGR00272">
    <property type="entry name" value="DPH2"/>
    <property type="match status" value="1"/>
</dbReference>
<dbReference type="FunCoup" id="A0A7R8UQ26">
    <property type="interactions" value="1919"/>
</dbReference>
<evidence type="ECO:0000256" key="3">
    <source>
        <dbReference type="ARBA" id="ARBA00006179"/>
    </source>
</evidence>
<comment type="cofactor">
    <cofactor evidence="1">
        <name>[4Fe-4S] cluster</name>
        <dbReference type="ChEBI" id="CHEBI:49883"/>
    </cofactor>
</comment>
<protein>
    <recommendedName>
        <fullName evidence="4 9">2-(3-amino-3-carboxypropyl)histidine synthase subunit 2</fullName>
    </recommendedName>
</protein>
<proteinExistence type="inferred from homology"/>
<comment type="similarity">
    <text evidence="3 9">Belongs to the DPH1/DPH2 family. DPH2 subfamily.</text>
</comment>
<dbReference type="GO" id="GO:0017183">
    <property type="term" value="P:protein histidyl modification to diphthamide"/>
    <property type="evidence" value="ECO:0007669"/>
    <property type="project" value="UniProtKB-UniPathway"/>
</dbReference>
<evidence type="ECO:0000256" key="2">
    <source>
        <dbReference type="ARBA" id="ARBA00005156"/>
    </source>
</evidence>
<dbReference type="GO" id="GO:0051536">
    <property type="term" value="F:iron-sulfur cluster binding"/>
    <property type="evidence" value="ECO:0007669"/>
    <property type="project" value="UniProtKB-KW"/>
</dbReference>
<evidence type="ECO:0000313" key="11">
    <source>
        <dbReference type="Proteomes" id="UP000594454"/>
    </source>
</evidence>
<evidence type="ECO:0000256" key="7">
    <source>
        <dbReference type="ARBA" id="ARBA00023014"/>
    </source>
</evidence>
<keyword evidence="6 9" id="KW-0408">Iron</keyword>
<dbReference type="GO" id="GO:0090560">
    <property type="term" value="F:2-(3-amino-3-carboxypropyl)histidine synthase activity"/>
    <property type="evidence" value="ECO:0007669"/>
    <property type="project" value="InterPro"/>
</dbReference>
<accession>A0A7R8UQ26</accession>
<dbReference type="SFLD" id="SFLDG01121">
    <property type="entry name" value="Diphthamide_biosynthesis"/>
    <property type="match status" value="1"/>
</dbReference>
<evidence type="ECO:0000256" key="5">
    <source>
        <dbReference type="ARBA" id="ARBA00022723"/>
    </source>
</evidence>
<dbReference type="Proteomes" id="UP000594454">
    <property type="component" value="Chromosome 3"/>
</dbReference>
<dbReference type="SFLD" id="SFLDS00032">
    <property type="entry name" value="Radical_SAM_3-amino-3-carboxyp"/>
    <property type="match status" value="1"/>
</dbReference>
<comment type="function">
    <text evidence="8 9">Required for the first step of diphthamide biosynthesis, a post-translational modification of histidine which occurs in elongation factor 2. DPH1 and DPH2 transfer a 3-amino-3-carboxypropyl (ACP) group from S-adenosyl-L-methionine (SAM) to a histidine residue, the reaction is assisted by a reduction system comprising DPH3 and a NADH-dependent reductase. Facilitates the reduction of the catalytic iron-sulfur cluster found in the DPH1 subunit.</text>
</comment>
<dbReference type="InterPro" id="IPR042263">
    <property type="entry name" value="DPH1/DPH2_1"/>
</dbReference>
<dbReference type="InterPro" id="IPR016435">
    <property type="entry name" value="DPH1/DPH2"/>
</dbReference>
<dbReference type="OrthoDB" id="449241at2759"/>
<evidence type="ECO:0000313" key="10">
    <source>
        <dbReference type="EMBL" id="CAD7084921.1"/>
    </source>
</evidence>
<gene>
    <name evidence="10" type="ORF">HERILL_LOCUS7793</name>
</gene>
<evidence type="ECO:0000256" key="8">
    <source>
        <dbReference type="ARBA" id="ARBA00045159"/>
    </source>
</evidence>
<comment type="pathway">
    <text evidence="2 9">Protein modification; peptidyl-diphthamide biosynthesis.</text>
</comment>
<dbReference type="NCBIfam" id="TIGR00322">
    <property type="entry name" value="diphth2_R"/>
    <property type="match status" value="1"/>
</dbReference>
<dbReference type="InterPro" id="IPR010014">
    <property type="entry name" value="DHP2"/>
</dbReference>
<organism evidence="10 11">
    <name type="scientific">Hermetia illucens</name>
    <name type="common">Black soldier fly</name>
    <dbReference type="NCBI Taxonomy" id="343691"/>
    <lineage>
        <taxon>Eukaryota</taxon>
        <taxon>Metazoa</taxon>
        <taxon>Ecdysozoa</taxon>
        <taxon>Arthropoda</taxon>
        <taxon>Hexapoda</taxon>
        <taxon>Insecta</taxon>
        <taxon>Pterygota</taxon>
        <taxon>Neoptera</taxon>
        <taxon>Endopterygota</taxon>
        <taxon>Diptera</taxon>
        <taxon>Brachycera</taxon>
        <taxon>Stratiomyomorpha</taxon>
        <taxon>Stratiomyidae</taxon>
        <taxon>Hermetiinae</taxon>
        <taxon>Hermetia</taxon>
    </lineage>
</organism>
<dbReference type="InterPro" id="IPR042265">
    <property type="entry name" value="DPH1/DPH2_3"/>
</dbReference>
<dbReference type="UniPathway" id="UPA00559"/>
<evidence type="ECO:0000256" key="1">
    <source>
        <dbReference type="ARBA" id="ARBA00001966"/>
    </source>
</evidence>
<dbReference type="EMBL" id="LR899011">
    <property type="protein sequence ID" value="CAD7084921.1"/>
    <property type="molecule type" value="Genomic_DNA"/>
</dbReference>
<dbReference type="GO" id="GO:0046872">
    <property type="term" value="F:metal ion binding"/>
    <property type="evidence" value="ECO:0007669"/>
    <property type="project" value="UniProtKB-KW"/>
</dbReference>
<dbReference type="OMA" id="QIWNENH"/>
<dbReference type="InParanoid" id="A0A7R8UQ26"/>
<name>A0A7R8UQ26_HERIL</name>
<dbReference type="Gene3D" id="3.40.50.11860">
    <property type="entry name" value="Diphthamide synthesis DPH1/DPH2 domain 3"/>
    <property type="match status" value="1"/>
</dbReference>
<evidence type="ECO:0000256" key="6">
    <source>
        <dbReference type="ARBA" id="ARBA00023004"/>
    </source>
</evidence>
<keyword evidence="7 9" id="KW-0411">Iron-sulfur</keyword>
<dbReference type="FunFam" id="3.40.50.11840:FF:000002">
    <property type="entry name" value="2-(3-amino-3-carboxypropyl)histidine synthase subunit 2"/>
    <property type="match status" value="1"/>
</dbReference>
<dbReference type="AlphaFoldDB" id="A0A7R8UQ26"/>
<keyword evidence="5 9" id="KW-0479">Metal-binding</keyword>
<dbReference type="PANTHER" id="PTHR10762">
    <property type="entry name" value="DIPHTHAMIDE BIOSYNTHESIS PROTEIN"/>
    <property type="match status" value="1"/>
</dbReference>
<dbReference type="Gene3D" id="3.40.50.11840">
    <property type="entry name" value="Diphthamide synthesis DPH1/DPH2 domain 1"/>
    <property type="match status" value="1"/>
</dbReference>
<keyword evidence="11" id="KW-1185">Reference proteome</keyword>
<dbReference type="Pfam" id="PF01866">
    <property type="entry name" value="Diphthamide_syn"/>
    <property type="match status" value="1"/>
</dbReference>
<evidence type="ECO:0000256" key="9">
    <source>
        <dbReference type="RuleBase" id="RU364133"/>
    </source>
</evidence>
<sequence>MASAFSSSDTAALEREVDTNSAAKWNLENVWDDSQKSVCIEWVNKNKFAKVCLQFPDDQLTFSTRVLEELKSDCPGVQFFILADTSYGSCCVDEIAAAHVQADSVVHFGNACQSKVTRLPVFYVFPHLEFDCDNFVNCISNLNLANSNGSCHTIDVFFELSYQHVIDDAHKNVMLERLQALPIASGRTFVLQKYPGNISSDQSANENRDVCIFVGHDDQTFFNIGMSLKASDWFLYDPEQKTLLKTDPMTTQWVRRRYFYISKCKEAQTIGLIVATLTADGYLDVVKRIQEMARARGKRTYIISVGRINPAKLANFMEIDCFVLIGCPFNNIYTSRDFYKPMVSVFEAELALNPAWNNKLPETYSLDFKDVLPEGKQYHEFNLADIEENDVSLVSGNLMRGRPDMSIGGEMTNGAIAERKNYQLMETNGGTVFEDRSWRGLEQNLGRTEPAKITKGLSGIPTNYTHD</sequence>
<dbReference type="PANTHER" id="PTHR10762:SF2">
    <property type="entry name" value="2-(3-AMINO-3-CARBOXYPROPYL)HISTIDINE SYNTHASE SUBUNIT 2"/>
    <property type="match status" value="1"/>
</dbReference>